<keyword evidence="4 7" id="KW-0812">Transmembrane</keyword>
<dbReference type="EMBL" id="JABBNT010000002">
    <property type="protein sequence ID" value="NMM44694.1"/>
    <property type="molecule type" value="Genomic_DNA"/>
</dbReference>
<dbReference type="AlphaFoldDB" id="A0A7Y0HGT6"/>
<dbReference type="Pfam" id="PF00528">
    <property type="entry name" value="BPD_transp_1"/>
    <property type="match status" value="1"/>
</dbReference>
<feature type="transmembrane region" description="Helical" evidence="7">
    <location>
        <begin position="237"/>
        <end position="263"/>
    </location>
</feature>
<reference evidence="9 10" key="1">
    <citation type="submission" date="2020-04" db="EMBL/GenBank/DDBJ databases">
        <title>Rhodospirillaceae bacterium KN72 isolated from deep sea.</title>
        <authorList>
            <person name="Zhang D.-C."/>
        </authorList>
    </citation>
    <scope>NUCLEOTIDE SEQUENCE [LARGE SCALE GENOMIC DNA]</scope>
    <source>
        <strain evidence="9 10">KN72</strain>
    </source>
</reference>
<keyword evidence="6 7" id="KW-0472">Membrane</keyword>
<sequence length="327" mass="35030">MLSYIARRLGGGLIVLLIVTFLGYALIGLMPGDPIDQMLAGNPDLTPQDVLRLKAIHGLDQPLLDRYWAWLSSALNGDFGYSRLYRQPVGEILIPRLGASLLLLGTALILSLCIAVPLGIVAAARANGPLDYLVNLICYAGISVPPFWLSLMLIALLAVPIAWIPAGGMGDPDLSMWQRLPYMLLPVTALTLSAVGGFTRFLRGAMLEVLSEDFMRTAKAKGAGPYRRFVGHALRNALLPLITLIALSFGSLFSGTLIIETIFGWNGMGRMIFEATMGNDFNLALVALIVTTGFTLIANILADVVYAMLDPRIRLDGAAGDDGGSAT</sequence>
<dbReference type="InterPro" id="IPR035906">
    <property type="entry name" value="MetI-like_sf"/>
</dbReference>
<evidence type="ECO:0000256" key="1">
    <source>
        <dbReference type="ARBA" id="ARBA00004651"/>
    </source>
</evidence>
<keyword evidence="5 7" id="KW-1133">Transmembrane helix</keyword>
<feature type="transmembrane region" description="Helical" evidence="7">
    <location>
        <begin position="101"/>
        <end position="124"/>
    </location>
</feature>
<feature type="transmembrane region" description="Helical" evidence="7">
    <location>
        <begin position="283"/>
        <end position="306"/>
    </location>
</feature>
<evidence type="ECO:0000313" key="9">
    <source>
        <dbReference type="EMBL" id="NMM44694.1"/>
    </source>
</evidence>
<comment type="subcellular location">
    <subcellularLocation>
        <location evidence="1 7">Cell membrane</location>
        <topology evidence="1 7">Multi-pass membrane protein</topology>
    </subcellularLocation>
</comment>
<evidence type="ECO:0000256" key="7">
    <source>
        <dbReference type="RuleBase" id="RU363032"/>
    </source>
</evidence>
<dbReference type="InterPro" id="IPR045621">
    <property type="entry name" value="BPD_transp_1_N"/>
</dbReference>
<gene>
    <name evidence="9" type="ORF">HH303_09390</name>
</gene>
<dbReference type="RefSeq" id="WP_169625037.1">
    <property type="nucleotide sequence ID" value="NZ_JABBNT010000002.1"/>
</dbReference>
<organism evidence="9 10">
    <name type="scientific">Pacificispira spongiicola</name>
    <dbReference type="NCBI Taxonomy" id="2729598"/>
    <lineage>
        <taxon>Bacteria</taxon>
        <taxon>Pseudomonadati</taxon>
        <taxon>Pseudomonadota</taxon>
        <taxon>Alphaproteobacteria</taxon>
        <taxon>Rhodospirillales</taxon>
        <taxon>Rhodospirillaceae</taxon>
        <taxon>Pacificispira</taxon>
    </lineage>
</organism>
<evidence type="ECO:0000256" key="4">
    <source>
        <dbReference type="ARBA" id="ARBA00022692"/>
    </source>
</evidence>
<dbReference type="CDD" id="cd06261">
    <property type="entry name" value="TM_PBP2"/>
    <property type="match status" value="1"/>
</dbReference>
<dbReference type="PANTHER" id="PTHR43163:SF9">
    <property type="entry name" value="ABC TRANSPORTER PERMEASE PROTEIN"/>
    <property type="match status" value="1"/>
</dbReference>
<keyword evidence="3" id="KW-1003">Cell membrane</keyword>
<name>A0A7Y0HGT6_9PROT</name>
<dbReference type="Pfam" id="PF19300">
    <property type="entry name" value="BPD_transp_1_N"/>
    <property type="match status" value="1"/>
</dbReference>
<evidence type="ECO:0000256" key="3">
    <source>
        <dbReference type="ARBA" id="ARBA00022475"/>
    </source>
</evidence>
<proteinExistence type="inferred from homology"/>
<dbReference type="Gene3D" id="1.10.3720.10">
    <property type="entry name" value="MetI-like"/>
    <property type="match status" value="1"/>
</dbReference>
<evidence type="ECO:0000256" key="5">
    <source>
        <dbReference type="ARBA" id="ARBA00022989"/>
    </source>
</evidence>
<comment type="caution">
    <text evidence="9">The sequence shown here is derived from an EMBL/GenBank/DDBJ whole genome shotgun (WGS) entry which is preliminary data.</text>
</comment>
<feature type="transmembrane region" description="Helical" evidence="7">
    <location>
        <begin position="12"/>
        <end position="30"/>
    </location>
</feature>
<dbReference type="GO" id="GO:0055085">
    <property type="term" value="P:transmembrane transport"/>
    <property type="evidence" value="ECO:0007669"/>
    <property type="project" value="InterPro"/>
</dbReference>
<accession>A0A7Y0HGT6</accession>
<dbReference type="Proteomes" id="UP000539372">
    <property type="component" value="Unassembled WGS sequence"/>
</dbReference>
<evidence type="ECO:0000256" key="2">
    <source>
        <dbReference type="ARBA" id="ARBA00022448"/>
    </source>
</evidence>
<evidence type="ECO:0000259" key="8">
    <source>
        <dbReference type="PROSITE" id="PS50928"/>
    </source>
</evidence>
<dbReference type="SUPFAM" id="SSF161098">
    <property type="entry name" value="MetI-like"/>
    <property type="match status" value="1"/>
</dbReference>
<keyword evidence="10" id="KW-1185">Reference proteome</keyword>
<feature type="transmembrane region" description="Helical" evidence="7">
    <location>
        <begin position="183"/>
        <end position="202"/>
    </location>
</feature>
<keyword evidence="2 7" id="KW-0813">Transport</keyword>
<evidence type="ECO:0000313" key="10">
    <source>
        <dbReference type="Proteomes" id="UP000539372"/>
    </source>
</evidence>
<evidence type="ECO:0000256" key="6">
    <source>
        <dbReference type="ARBA" id="ARBA00023136"/>
    </source>
</evidence>
<feature type="domain" description="ABC transmembrane type-1" evidence="8">
    <location>
        <begin position="97"/>
        <end position="302"/>
    </location>
</feature>
<comment type="similarity">
    <text evidence="7">Belongs to the binding-protein-dependent transport system permease family.</text>
</comment>
<dbReference type="PROSITE" id="PS50928">
    <property type="entry name" value="ABC_TM1"/>
    <property type="match status" value="1"/>
</dbReference>
<feature type="transmembrane region" description="Helical" evidence="7">
    <location>
        <begin position="136"/>
        <end position="163"/>
    </location>
</feature>
<dbReference type="PANTHER" id="PTHR43163">
    <property type="entry name" value="DIPEPTIDE TRANSPORT SYSTEM PERMEASE PROTEIN DPPB-RELATED"/>
    <property type="match status" value="1"/>
</dbReference>
<dbReference type="InterPro" id="IPR000515">
    <property type="entry name" value="MetI-like"/>
</dbReference>
<protein>
    <submittedName>
        <fullName evidence="9">ABC transporter permease</fullName>
    </submittedName>
</protein>
<dbReference type="GO" id="GO:0005886">
    <property type="term" value="C:plasma membrane"/>
    <property type="evidence" value="ECO:0007669"/>
    <property type="project" value="UniProtKB-SubCell"/>
</dbReference>